<comment type="caution">
    <text evidence="7">The sequence shown here is derived from an EMBL/GenBank/DDBJ whole genome shotgun (WGS) entry which is preliminary data.</text>
</comment>
<evidence type="ECO:0000256" key="1">
    <source>
        <dbReference type="ARBA" id="ARBA00022723"/>
    </source>
</evidence>
<dbReference type="InterPro" id="IPR011990">
    <property type="entry name" value="TPR-like_helical_dom_sf"/>
</dbReference>
<evidence type="ECO:0008006" key="9">
    <source>
        <dbReference type="Google" id="ProtNLM"/>
    </source>
</evidence>
<dbReference type="SUPFAM" id="SSF57850">
    <property type="entry name" value="RING/U-box"/>
    <property type="match status" value="1"/>
</dbReference>
<gene>
    <name evidence="7" type="ORF">CTAYLR_009134</name>
</gene>
<dbReference type="InterPro" id="IPR001841">
    <property type="entry name" value="Znf_RING"/>
</dbReference>
<dbReference type="EMBL" id="JAQMWT010000092">
    <property type="protein sequence ID" value="KAJ8610870.1"/>
    <property type="molecule type" value="Genomic_DNA"/>
</dbReference>
<dbReference type="Gene3D" id="1.25.40.10">
    <property type="entry name" value="Tetratricopeptide repeat domain"/>
    <property type="match status" value="1"/>
</dbReference>
<dbReference type="AlphaFoldDB" id="A0AAD7XP34"/>
<organism evidence="7 8">
    <name type="scientific">Chrysophaeum taylorii</name>
    <dbReference type="NCBI Taxonomy" id="2483200"/>
    <lineage>
        <taxon>Eukaryota</taxon>
        <taxon>Sar</taxon>
        <taxon>Stramenopiles</taxon>
        <taxon>Ochrophyta</taxon>
        <taxon>Pelagophyceae</taxon>
        <taxon>Pelagomonadales</taxon>
        <taxon>Pelagomonadaceae</taxon>
        <taxon>Chrysophaeum</taxon>
    </lineage>
</organism>
<sequence length="322" mass="35219">MECQNCGVSANSRVLRVCGRCRAVAYCSKACQREAWRNGGHKQVCRKSDDPDDGSSVERPANACPICLDALAAARDKWIYMACCNKGMCASCHERLVASGGSARCVLCRRESLASLEELVETMERHAAKDDALANSELGYLYLSGQLDRAYGSDECKRRAVARLDRAVARGHLVAAQELGLRYYRGDLGGAPDPARAARYYEIAADAGSPGAQYDLANLLVVGDGVPRNSARAARYLRKAADHGIADAQYLLARLYGRGDGVPKDDAEMLRLFESAAARGHDEARGLLEKIRVNDPLHRQGRLLPVTSDIFRRMPLRADDSW</sequence>
<dbReference type="PROSITE" id="PS50089">
    <property type="entry name" value="ZF_RING_2"/>
    <property type="match status" value="1"/>
</dbReference>
<keyword evidence="2 4" id="KW-0863">Zinc-finger</keyword>
<dbReference type="Proteomes" id="UP001230188">
    <property type="component" value="Unassembled WGS sequence"/>
</dbReference>
<reference evidence="7" key="1">
    <citation type="submission" date="2023-01" db="EMBL/GenBank/DDBJ databases">
        <title>Metagenome sequencing of chrysophaentin producing Chrysophaeum taylorii.</title>
        <authorList>
            <person name="Davison J."/>
            <person name="Bewley C."/>
        </authorList>
    </citation>
    <scope>NUCLEOTIDE SEQUENCE</scope>
    <source>
        <strain evidence="7">NIES-1699</strain>
    </source>
</reference>
<dbReference type="SUPFAM" id="SSF81901">
    <property type="entry name" value="HCP-like"/>
    <property type="match status" value="1"/>
</dbReference>
<dbReference type="Pfam" id="PF01753">
    <property type="entry name" value="zf-MYND"/>
    <property type="match status" value="1"/>
</dbReference>
<dbReference type="PANTHER" id="PTHR43628:SF1">
    <property type="entry name" value="CHITIN SYNTHASE REGULATORY FACTOR 2-RELATED"/>
    <property type="match status" value="1"/>
</dbReference>
<dbReference type="PROSITE" id="PS50865">
    <property type="entry name" value="ZF_MYND_2"/>
    <property type="match status" value="1"/>
</dbReference>
<evidence type="ECO:0000256" key="4">
    <source>
        <dbReference type="PROSITE-ProRule" id="PRU00134"/>
    </source>
</evidence>
<evidence type="ECO:0000259" key="5">
    <source>
        <dbReference type="PROSITE" id="PS50089"/>
    </source>
</evidence>
<evidence type="ECO:0000313" key="8">
    <source>
        <dbReference type="Proteomes" id="UP001230188"/>
    </source>
</evidence>
<dbReference type="Gene3D" id="3.30.40.10">
    <property type="entry name" value="Zinc/RING finger domain, C3HC4 (zinc finger)"/>
    <property type="match status" value="1"/>
</dbReference>
<evidence type="ECO:0000313" key="7">
    <source>
        <dbReference type="EMBL" id="KAJ8610870.1"/>
    </source>
</evidence>
<dbReference type="Pfam" id="PF08238">
    <property type="entry name" value="Sel1"/>
    <property type="match status" value="4"/>
</dbReference>
<keyword evidence="1" id="KW-0479">Metal-binding</keyword>
<feature type="domain" description="RING-type" evidence="5">
    <location>
        <begin position="64"/>
        <end position="109"/>
    </location>
</feature>
<dbReference type="PROSITE" id="PS00197">
    <property type="entry name" value="2FE2S_FER_1"/>
    <property type="match status" value="1"/>
</dbReference>
<dbReference type="GO" id="GO:0051537">
    <property type="term" value="F:2 iron, 2 sulfur cluster binding"/>
    <property type="evidence" value="ECO:0007669"/>
    <property type="project" value="InterPro"/>
</dbReference>
<name>A0AAD7XP34_9STRA</name>
<dbReference type="Gene3D" id="6.10.140.2220">
    <property type="match status" value="1"/>
</dbReference>
<evidence type="ECO:0000256" key="2">
    <source>
        <dbReference type="ARBA" id="ARBA00022771"/>
    </source>
</evidence>
<dbReference type="PROSITE" id="PS01360">
    <property type="entry name" value="ZF_MYND_1"/>
    <property type="match status" value="1"/>
</dbReference>
<dbReference type="PANTHER" id="PTHR43628">
    <property type="entry name" value="ACTIVATOR OF C KINASE PROTEIN 1-RELATED"/>
    <property type="match status" value="1"/>
</dbReference>
<dbReference type="GO" id="GO:0008270">
    <property type="term" value="F:zinc ion binding"/>
    <property type="evidence" value="ECO:0007669"/>
    <property type="project" value="UniProtKB-KW"/>
</dbReference>
<dbReference type="SMART" id="SM00671">
    <property type="entry name" value="SEL1"/>
    <property type="match status" value="4"/>
</dbReference>
<dbReference type="InterPro" id="IPR013083">
    <property type="entry name" value="Znf_RING/FYVE/PHD"/>
</dbReference>
<dbReference type="InterPro" id="IPR006597">
    <property type="entry name" value="Sel1-like"/>
</dbReference>
<dbReference type="InterPro" id="IPR052945">
    <property type="entry name" value="Mitotic_Regulator"/>
</dbReference>
<proteinExistence type="predicted"/>
<accession>A0AAD7XP34</accession>
<keyword evidence="8" id="KW-1185">Reference proteome</keyword>
<protein>
    <recommendedName>
        <fullName evidence="9">MYND-type domain-containing protein</fullName>
    </recommendedName>
</protein>
<dbReference type="InterPro" id="IPR006058">
    <property type="entry name" value="2Fe2S_fd_BS"/>
</dbReference>
<dbReference type="InterPro" id="IPR002893">
    <property type="entry name" value="Znf_MYND"/>
</dbReference>
<evidence type="ECO:0000256" key="3">
    <source>
        <dbReference type="ARBA" id="ARBA00022833"/>
    </source>
</evidence>
<evidence type="ECO:0000259" key="6">
    <source>
        <dbReference type="PROSITE" id="PS50865"/>
    </source>
</evidence>
<feature type="domain" description="MYND-type" evidence="6">
    <location>
        <begin position="3"/>
        <end position="45"/>
    </location>
</feature>
<dbReference type="SUPFAM" id="SSF144232">
    <property type="entry name" value="HIT/MYND zinc finger-like"/>
    <property type="match status" value="1"/>
</dbReference>
<keyword evidence="3" id="KW-0862">Zinc</keyword>
<dbReference type="GO" id="GO:0005737">
    <property type="term" value="C:cytoplasm"/>
    <property type="evidence" value="ECO:0007669"/>
    <property type="project" value="UniProtKB-ARBA"/>
</dbReference>